<dbReference type="EMBL" id="JAGGMR010000001">
    <property type="protein sequence ID" value="MBP2189243.1"/>
    <property type="molecule type" value="Genomic_DNA"/>
</dbReference>
<proteinExistence type="predicted"/>
<comment type="caution">
    <text evidence="1">The sequence shown here is derived from an EMBL/GenBank/DDBJ whole genome shotgun (WGS) entry which is preliminary data.</text>
</comment>
<dbReference type="Proteomes" id="UP001519325">
    <property type="component" value="Unassembled WGS sequence"/>
</dbReference>
<evidence type="ECO:0000313" key="2">
    <source>
        <dbReference type="Proteomes" id="UP001519325"/>
    </source>
</evidence>
<organism evidence="1 2">
    <name type="scientific">Nocardia goodfellowii</name>
    <dbReference type="NCBI Taxonomy" id="882446"/>
    <lineage>
        <taxon>Bacteria</taxon>
        <taxon>Bacillati</taxon>
        <taxon>Actinomycetota</taxon>
        <taxon>Actinomycetes</taxon>
        <taxon>Mycobacteriales</taxon>
        <taxon>Nocardiaceae</taxon>
        <taxon>Nocardia</taxon>
    </lineage>
</organism>
<evidence type="ECO:0000313" key="1">
    <source>
        <dbReference type="EMBL" id="MBP2189243.1"/>
    </source>
</evidence>
<name>A0ABS4QC21_9NOCA</name>
<protein>
    <recommendedName>
        <fullName evidence="3">Prevent-host-death protein</fullName>
    </recommendedName>
</protein>
<reference evidence="1 2" key="1">
    <citation type="submission" date="2021-03" db="EMBL/GenBank/DDBJ databases">
        <title>Sequencing the genomes of 1000 actinobacteria strains.</title>
        <authorList>
            <person name="Klenk H.-P."/>
        </authorList>
    </citation>
    <scope>NUCLEOTIDE SEQUENCE [LARGE SCALE GENOMIC DNA]</scope>
    <source>
        <strain evidence="1 2">DSM 45516</strain>
    </source>
</reference>
<sequence>MGPLRIPVSTASLKGVGWLVDASKRQRVILTSEGRPVAVVDACGRAPQAFPAVDLARACARLGVDEARVRERIQRLASR</sequence>
<accession>A0ABS4QC21</accession>
<gene>
    <name evidence="1" type="ORF">BJ987_002144</name>
</gene>
<dbReference type="RefSeq" id="WP_209887643.1">
    <property type="nucleotide sequence ID" value="NZ_JAGGMR010000001.1"/>
</dbReference>
<keyword evidence="2" id="KW-1185">Reference proteome</keyword>
<evidence type="ECO:0008006" key="3">
    <source>
        <dbReference type="Google" id="ProtNLM"/>
    </source>
</evidence>